<dbReference type="Proteomes" id="UP001500713">
    <property type="component" value="Unassembled WGS sequence"/>
</dbReference>
<dbReference type="Pfam" id="PF07690">
    <property type="entry name" value="MFS_1"/>
    <property type="match status" value="1"/>
</dbReference>
<protein>
    <recommendedName>
        <fullName evidence="8">Bcr/CflA family efflux transporter</fullName>
    </recommendedName>
</protein>
<keyword evidence="5 8" id="KW-0812">Transmembrane</keyword>
<feature type="transmembrane region" description="Helical" evidence="8">
    <location>
        <begin position="285"/>
        <end position="303"/>
    </location>
</feature>
<dbReference type="InterPro" id="IPR011701">
    <property type="entry name" value="MFS"/>
</dbReference>
<keyword evidence="7 8" id="KW-0472">Membrane</keyword>
<evidence type="ECO:0000256" key="3">
    <source>
        <dbReference type="ARBA" id="ARBA00022448"/>
    </source>
</evidence>
<organism evidence="10 11">
    <name type="scientific">Parasphingorhabdus litoris</name>
    <dbReference type="NCBI Taxonomy" id="394733"/>
    <lineage>
        <taxon>Bacteria</taxon>
        <taxon>Pseudomonadati</taxon>
        <taxon>Pseudomonadota</taxon>
        <taxon>Alphaproteobacteria</taxon>
        <taxon>Sphingomonadales</taxon>
        <taxon>Sphingomonadaceae</taxon>
        <taxon>Parasphingorhabdus</taxon>
    </lineage>
</organism>
<dbReference type="EMBL" id="BAAAEM010000001">
    <property type="protein sequence ID" value="GAA0463440.1"/>
    <property type="molecule type" value="Genomic_DNA"/>
</dbReference>
<dbReference type="RefSeq" id="WP_229954480.1">
    <property type="nucleotide sequence ID" value="NZ_BAAAEM010000001.1"/>
</dbReference>
<evidence type="ECO:0000313" key="10">
    <source>
        <dbReference type="EMBL" id="GAA0463440.1"/>
    </source>
</evidence>
<feature type="transmembrane region" description="Helical" evidence="8">
    <location>
        <begin position="140"/>
        <end position="159"/>
    </location>
</feature>
<feature type="transmembrane region" description="Helical" evidence="8">
    <location>
        <begin position="353"/>
        <end position="370"/>
    </location>
</feature>
<feature type="transmembrane region" description="Helical" evidence="8">
    <location>
        <begin position="54"/>
        <end position="73"/>
    </location>
</feature>
<dbReference type="NCBIfam" id="TIGR00710">
    <property type="entry name" value="efflux_Bcr_CflA"/>
    <property type="match status" value="1"/>
</dbReference>
<feature type="transmembrane region" description="Helical" evidence="8">
    <location>
        <begin position="165"/>
        <end position="188"/>
    </location>
</feature>
<gene>
    <name evidence="10" type="ORF">GCM10009096_00020</name>
</gene>
<feature type="domain" description="Major facilitator superfamily (MFS) profile" evidence="9">
    <location>
        <begin position="15"/>
        <end position="397"/>
    </location>
</feature>
<dbReference type="PANTHER" id="PTHR23502:SF132">
    <property type="entry name" value="POLYAMINE TRANSPORTER 2-RELATED"/>
    <property type="match status" value="1"/>
</dbReference>
<feature type="transmembrane region" description="Helical" evidence="8">
    <location>
        <begin position="376"/>
        <end position="395"/>
    </location>
</feature>
<feature type="transmembrane region" description="Helical" evidence="8">
    <location>
        <begin position="12"/>
        <end position="34"/>
    </location>
</feature>
<evidence type="ECO:0000256" key="5">
    <source>
        <dbReference type="ARBA" id="ARBA00022692"/>
    </source>
</evidence>
<dbReference type="InterPro" id="IPR020846">
    <property type="entry name" value="MFS_dom"/>
</dbReference>
<dbReference type="SUPFAM" id="SSF103473">
    <property type="entry name" value="MFS general substrate transporter"/>
    <property type="match status" value="1"/>
</dbReference>
<accession>A0ABN0ZYT4</accession>
<feature type="transmembrane region" description="Helical" evidence="8">
    <location>
        <begin position="107"/>
        <end position="128"/>
    </location>
</feature>
<evidence type="ECO:0000256" key="6">
    <source>
        <dbReference type="ARBA" id="ARBA00022989"/>
    </source>
</evidence>
<comment type="caution">
    <text evidence="10">The sequence shown here is derived from an EMBL/GenBank/DDBJ whole genome shotgun (WGS) entry which is preliminary data.</text>
</comment>
<feature type="transmembrane region" description="Helical" evidence="8">
    <location>
        <begin position="254"/>
        <end position="273"/>
    </location>
</feature>
<proteinExistence type="inferred from homology"/>
<dbReference type="Gene3D" id="1.20.1720.10">
    <property type="entry name" value="Multidrug resistance protein D"/>
    <property type="match status" value="1"/>
</dbReference>
<evidence type="ECO:0000256" key="7">
    <source>
        <dbReference type="ARBA" id="ARBA00023136"/>
    </source>
</evidence>
<dbReference type="PANTHER" id="PTHR23502">
    <property type="entry name" value="MAJOR FACILITATOR SUPERFAMILY"/>
    <property type="match status" value="1"/>
</dbReference>
<feature type="transmembrane region" description="Helical" evidence="8">
    <location>
        <begin position="82"/>
        <end position="101"/>
    </location>
</feature>
<evidence type="ECO:0000256" key="1">
    <source>
        <dbReference type="ARBA" id="ARBA00004651"/>
    </source>
</evidence>
<keyword evidence="6 8" id="KW-1133">Transmembrane helix</keyword>
<dbReference type="InterPro" id="IPR004812">
    <property type="entry name" value="Efflux_drug-R_Bcr/CmlA"/>
</dbReference>
<sequence>MNKKALPFPIGRIELIIMMASLMSLNALAIDIMLPALGLISDDFGLTGDNDRQWIVTSYIYGMAIGSILYGSLADRYGRKPIVLVTTGVYILFGLLCAVSNNYDLMLLARFIQGLAASAMGVLANSIIRDRYEGDAMARTMSTIMMVFMAVPVMAPMLGQLVLVFAPWQVIFVVLSAFGALALIWVLIRLPETLKPEDKTLINMVSVTSAWKSVILHRNAVGHVLASGLMMAPLFAFIASAQQIFYDTFDAADIFVFIFALNAIAMAFGNFINSRIVMRFGARRVSQSALLFFIFVAIIHLAVTLSGWLTLPLFVVLLAASMGMVGFTGANFSSIAMQPFGKSAGVASSFQNFTRTLISATIGGVIGLQFDGSTLPLVTGFFLCGCASFLFILWAEKGRLFRRVQTVVTKEQLSPKE</sequence>
<keyword evidence="3 8" id="KW-0813">Transport</keyword>
<evidence type="ECO:0000256" key="2">
    <source>
        <dbReference type="ARBA" id="ARBA00006236"/>
    </source>
</evidence>
<dbReference type="InterPro" id="IPR036259">
    <property type="entry name" value="MFS_trans_sf"/>
</dbReference>
<reference evidence="10 11" key="1">
    <citation type="journal article" date="2019" name="Int. J. Syst. Evol. Microbiol.">
        <title>The Global Catalogue of Microorganisms (GCM) 10K type strain sequencing project: providing services to taxonomists for standard genome sequencing and annotation.</title>
        <authorList>
            <consortium name="The Broad Institute Genomics Platform"/>
            <consortium name="The Broad Institute Genome Sequencing Center for Infectious Disease"/>
            <person name="Wu L."/>
            <person name="Ma J."/>
        </authorList>
    </citation>
    <scope>NUCLEOTIDE SEQUENCE [LARGE SCALE GENOMIC DNA]</scope>
    <source>
        <strain evidence="10 11">JCM 14162</strain>
    </source>
</reference>
<feature type="transmembrane region" description="Helical" evidence="8">
    <location>
        <begin position="309"/>
        <end position="332"/>
    </location>
</feature>
<dbReference type="CDD" id="cd17320">
    <property type="entry name" value="MFS_MdfA_MDR_like"/>
    <property type="match status" value="1"/>
</dbReference>
<comment type="similarity">
    <text evidence="2 8">Belongs to the major facilitator superfamily. Bcr/CmlA family.</text>
</comment>
<evidence type="ECO:0000256" key="8">
    <source>
        <dbReference type="RuleBase" id="RU365088"/>
    </source>
</evidence>
<feature type="transmembrane region" description="Helical" evidence="8">
    <location>
        <begin position="220"/>
        <end position="242"/>
    </location>
</feature>
<evidence type="ECO:0000259" key="9">
    <source>
        <dbReference type="PROSITE" id="PS50850"/>
    </source>
</evidence>
<keyword evidence="4" id="KW-1003">Cell membrane</keyword>
<evidence type="ECO:0000313" key="11">
    <source>
        <dbReference type="Proteomes" id="UP001500713"/>
    </source>
</evidence>
<dbReference type="PROSITE" id="PS50850">
    <property type="entry name" value="MFS"/>
    <property type="match status" value="1"/>
</dbReference>
<keyword evidence="11" id="KW-1185">Reference proteome</keyword>
<keyword evidence="8" id="KW-0997">Cell inner membrane</keyword>
<name>A0ABN0ZYT4_9SPHN</name>
<comment type="subcellular location">
    <subcellularLocation>
        <location evidence="8">Cell inner membrane</location>
        <topology evidence="8">Multi-pass membrane protein</topology>
    </subcellularLocation>
    <subcellularLocation>
        <location evidence="1">Cell membrane</location>
        <topology evidence="1">Multi-pass membrane protein</topology>
    </subcellularLocation>
</comment>
<evidence type="ECO:0000256" key="4">
    <source>
        <dbReference type="ARBA" id="ARBA00022475"/>
    </source>
</evidence>